<dbReference type="PANTHER" id="PTHR23513">
    <property type="entry name" value="INTEGRAL MEMBRANE EFFLUX PROTEIN-RELATED"/>
    <property type="match status" value="1"/>
</dbReference>
<feature type="transmembrane region" description="Helical" evidence="7">
    <location>
        <begin position="230"/>
        <end position="254"/>
    </location>
</feature>
<dbReference type="GO" id="GO:0005886">
    <property type="term" value="C:plasma membrane"/>
    <property type="evidence" value="ECO:0007669"/>
    <property type="project" value="UniProtKB-SubCell"/>
</dbReference>
<feature type="transmembrane region" description="Helical" evidence="7">
    <location>
        <begin position="266"/>
        <end position="287"/>
    </location>
</feature>
<dbReference type="Proteomes" id="UP000325788">
    <property type="component" value="Unassembled WGS sequence"/>
</dbReference>
<keyword evidence="5 7" id="KW-1133">Transmembrane helix</keyword>
<organism evidence="8 9">
    <name type="scientific">Acinetobacter tandoii</name>
    <dbReference type="NCBI Taxonomy" id="202954"/>
    <lineage>
        <taxon>Bacteria</taxon>
        <taxon>Pseudomonadati</taxon>
        <taxon>Pseudomonadota</taxon>
        <taxon>Gammaproteobacteria</taxon>
        <taxon>Moraxellales</taxon>
        <taxon>Moraxellaceae</taxon>
        <taxon>Acinetobacter</taxon>
    </lineage>
</organism>
<keyword evidence="4 7" id="KW-0812">Transmembrane</keyword>
<evidence type="ECO:0000256" key="3">
    <source>
        <dbReference type="ARBA" id="ARBA00022475"/>
    </source>
</evidence>
<evidence type="ECO:0000256" key="4">
    <source>
        <dbReference type="ARBA" id="ARBA00022692"/>
    </source>
</evidence>
<feature type="transmembrane region" description="Helical" evidence="7">
    <location>
        <begin position="293"/>
        <end position="311"/>
    </location>
</feature>
<dbReference type="InterPro" id="IPR036259">
    <property type="entry name" value="MFS_trans_sf"/>
</dbReference>
<comment type="subcellular location">
    <subcellularLocation>
        <location evidence="1">Cell membrane</location>
        <topology evidence="1">Multi-pass membrane protein</topology>
    </subcellularLocation>
</comment>
<dbReference type="RefSeq" id="WP_151504029.1">
    <property type="nucleotide sequence ID" value="NZ_VXLD01000002.1"/>
</dbReference>
<dbReference type="GO" id="GO:0022857">
    <property type="term" value="F:transmembrane transporter activity"/>
    <property type="evidence" value="ECO:0007669"/>
    <property type="project" value="InterPro"/>
</dbReference>
<evidence type="ECO:0000256" key="7">
    <source>
        <dbReference type="SAM" id="Phobius"/>
    </source>
</evidence>
<protein>
    <submittedName>
        <fullName evidence="8">MFS transporter</fullName>
    </submittedName>
</protein>
<keyword evidence="2" id="KW-0813">Transport</keyword>
<name>A0A5N4WN31_9GAMM</name>
<evidence type="ECO:0000256" key="6">
    <source>
        <dbReference type="ARBA" id="ARBA00023136"/>
    </source>
</evidence>
<dbReference type="AlphaFoldDB" id="A0A5N4WN31"/>
<keyword evidence="3" id="KW-1003">Cell membrane</keyword>
<dbReference type="PANTHER" id="PTHR23513:SF9">
    <property type="entry name" value="ENTEROBACTIN EXPORTER ENTS"/>
    <property type="match status" value="1"/>
</dbReference>
<dbReference type="InterPro" id="IPR011701">
    <property type="entry name" value="MFS"/>
</dbReference>
<dbReference type="EMBL" id="VXLD01000002">
    <property type="protein sequence ID" value="KAB1857808.1"/>
    <property type="molecule type" value="Genomic_DNA"/>
</dbReference>
<sequence length="424" mass="47248">MFLLRSDAFTAFRLRDFSLLSINQLCLVLALVMQEIAISYALYQITQDPLSLGLIAVAELIPFIGFSFMSGHWADHYNRQKILQCSFCCSCAVPLLFIVLFKSYEEQQITQNLLLTGIYFLIFCLGVIRGIYSPTFNSLRPFLIPTHAQANAATWTSGIWQFGAITAPLCAGLLLSQFGLKFTLMVVFIFCCLGSVSLFHLSKRTFPTTFETKLHRSLKEALYFMLQQRVLFWSLLLDLIAALFCSVVILLPIITQDVLQLGAESLSLLRAAPALGSCIMIFILLHFSPAQNALRNMLLITTGIATLTLVFALSKLLWLSFILLIFIGAFDCIGMVIRQHLLQQLPPKQLLGRVAALNGILVTSGNQLGGLQSSIITRYLSITPALLIGASLCLSLCFISYFLTRNLLKTSLNHEKYTILTTEK</sequence>
<dbReference type="SUPFAM" id="SSF103473">
    <property type="entry name" value="MFS general substrate transporter"/>
    <property type="match status" value="1"/>
</dbReference>
<accession>A0A5N4WN31</accession>
<reference evidence="8 9" key="1">
    <citation type="submission" date="2019-09" db="EMBL/GenBank/DDBJ databases">
        <title>Draft genome sequence of Acinetobacter tandoii W4-4-4 isolated from environmental water sample.</title>
        <authorList>
            <person name="Wee S.K."/>
            <person name="Yan B."/>
            <person name="Mustaffa S.B."/>
            <person name="Yap E.P.H."/>
        </authorList>
    </citation>
    <scope>NUCLEOTIDE SEQUENCE [LARGE SCALE GENOMIC DNA]</scope>
    <source>
        <strain evidence="8 9">W4-4-4</strain>
    </source>
</reference>
<evidence type="ECO:0000313" key="9">
    <source>
        <dbReference type="Proteomes" id="UP000325788"/>
    </source>
</evidence>
<feature type="transmembrane region" description="Helical" evidence="7">
    <location>
        <begin position="81"/>
        <end position="101"/>
    </location>
</feature>
<evidence type="ECO:0000313" key="8">
    <source>
        <dbReference type="EMBL" id="KAB1857808.1"/>
    </source>
</evidence>
<dbReference type="Pfam" id="PF07690">
    <property type="entry name" value="MFS_1"/>
    <property type="match status" value="1"/>
</dbReference>
<feature type="transmembrane region" description="Helical" evidence="7">
    <location>
        <begin position="20"/>
        <end position="43"/>
    </location>
</feature>
<feature type="transmembrane region" description="Helical" evidence="7">
    <location>
        <begin position="182"/>
        <end position="201"/>
    </location>
</feature>
<gene>
    <name evidence="8" type="ORF">F4W09_03430</name>
</gene>
<evidence type="ECO:0000256" key="1">
    <source>
        <dbReference type="ARBA" id="ARBA00004651"/>
    </source>
</evidence>
<feature type="transmembrane region" description="Helical" evidence="7">
    <location>
        <begin position="379"/>
        <end position="403"/>
    </location>
</feature>
<proteinExistence type="predicted"/>
<feature type="transmembrane region" description="Helical" evidence="7">
    <location>
        <begin position="50"/>
        <end position="69"/>
    </location>
</feature>
<dbReference type="Gene3D" id="1.20.1250.20">
    <property type="entry name" value="MFS general substrate transporter like domains"/>
    <property type="match status" value="1"/>
</dbReference>
<feature type="transmembrane region" description="Helical" evidence="7">
    <location>
        <begin position="113"/>
        <end position="132"/>
    </location>
</feature>
<comment type="caution">
    <text evidence="8">The sequence shown here is derived from an EMBL/GenBank/DDBJ whole genome shotgun (WGS) entry which is preliminary data.</text>
</comment>
<dbReference type="CDD" id="cd06173">
    <property type="entry name" value="MFS_MefA_like"/>
    <property type="match status" value="1"/>
</dbReference>
<feature type="transmembrane region" description="Helical" evidence="7">
    <location>
        <begin position="316"/>
        <end position="337"/>
    </location>
</feature>
<keyword evidence="6 7" id="KW-0472">Membrane</keyword>
<evidence type="ECO:0000256" key="5">
    <source>
        <dbReference type="ARBA" id="ARBA00022989"/>
    </source>
</evidence>
<evidence type="ECO:0000256" key="2">
    <source>
        <dbReference type="ARBA" id="ARBA00022448"/>
    </source>
</evidence>